<keyword evidence="1" id="KW-0732">Signal</keyword>
<dbReference type="RefSeq" id="WP_241935297.1">
    <property type="nucleotide sequence ID" value="NZ_JALBGC010000002.1"/>
</dbReference>
<proteinExistence type="predicted"/>
<evidence type="ECO:0000313" key="3">
    <source>
        <dbReference type="EMBL" id="MCI1187015.1"/>
    </source>
</evidence>
<feature type="domain" description="Outer membrane protein beta-barrel" evidence="2">
    <location>
        <begin position="25"/>
        <end position="230"/>
    </location>
</feature>
<evidence type="ECO:0000256" key="1">
    <source>
        <dbReference type="ARBA" id="ARBA00022729"/>
    </source>
</evidence>
<dbReference type="InterPro" id="IPR027385">
    <property type="entry name" value="Beta-barrel_OMP"/>
</dbReference>
<organism evidence="3 4">
    <name type="scientific">Hymenobacter cyanobacteriorum</name>
    <dbReference type="NCBI Taxonomy" id="2926463"/>
    <lineage>
        <taxon>Bacteria</taxon>
        <taxon>Pseudomonadati</taxon>
        <taxon>Bacteroidota</taxon>
        <taxon>Cytophagia</taxon>
        <taxon>Cytophagales</taxon>
        <taxon>Hymenobacteraceae</taxon>
        <taxon>Hymenobacter</taxon>
    </lineage>
</organism>
<protein>
    <submittedName>
        <fullName evidence="3">Outer membrane beta-barrel protein</fullName>
    </submittedName>
</protein>
<name>A0A9X2AH38_9BACT</name>
<dbReference type="EMBL" id="JALBGC010000002">
    <property type="protein sequence ID" value="MCI1187015.1"/>
    <property type="molecule type" value="Genomic_DNA"/>
</dbReference>
<dbReference type="Pfam" id="PF13505">
    <property type="entry name" value="OMP_b-brl"/>
    <property type="match status" value="1"/>
</dbReference>
<dbReference type="AlphaFoldDB" id="A0A9X2AH38"/>
<reference evidence="3" key="1">
    <citation type="submission" date="2022-03" db="EMBL/GenBank/DDBJ databases">
        <title>Bacterial whole genome sequence for Hymenobacter sp. DH14.</title>
        <authorList>
            <person name="Le V."/>
        </authorList>
    </citation>
    <scope>NUCLEOTIDE SEQUENCE</scope>
    <source>
        <strain evidence="3">DH14</strain>
    </source>
</reference>
<evidence type="ECO:0000313" key="4">
    <source>
        <dbReference type="Proteomes" id="UP001139193"/>
    </source>
</evidence>
<dbReference type="Proteomes" id="UP001139193">
    <property type="component" value="Unassembled WGS sequence"/>
</dbReference>
<keyword evidence="4" id="KW-1185">Reference proteome</keyword>
<sequence length="242" mass="26941">MKTKSIFAILIAVFLHSPKDCRAQEVSMQQFKLTYYVGIEALRANYEVFYPSTPALTNSGSWQLCAGVRIRSRLSIQAGYANIMHSSREDPAYEGTTLSGSYITGKRGSDTRTLTIPLIIRYSLIRRAHPRLQIDAIAGGTLVADNYSLFYLDYVDGVLVRDYHESAHITQVCATAGLGARYPFGRHLEGVLDWTYSRNLKAVPEPIHQQVTGNRFGLTRALSLGLRYRFAVKKKEAVAAGS</sequence>
<evidence type="ECO:0000259" key="2">
    <source>
        <dbReference type="Pfam" id="PF13505"/>
    </source>
</evidence>
<dbReference type="Gene3D" id="2.40.160.20">
    <property type="match status" value="1"/>
</dbReference>
<accession>A0A9X2AH38</accession>
<comment type="caution">
    <text evidence="3">The sequence shown here is derived from an EMBL/GenBank/DDBJ whole genome shotgun (WGS) entry which is preliminary data.</text>
</comment>
<gene>
    <name evidence="3" type="ORF">MON38_06260</name>
</gene>